<sequence>MPAKGTLVLAATVLALGGCSSGASTPSPSASTVLTPASSPAGSPETATASATAATSAMTGGGSSASIKPRGADSPECAAMSKVLAALTTIGLKSATGSVTQADLDAAFARDVIDAVPSDALGLLADMQAISDTLVGKTQEEASALLGDWTTPFERFTTATVAVCS</sequence>
<evidence type="ECO:0000256" key="2">
    <source>
        <dbReference type="SAM" id="SignalP"/>
    </source>
</evidence>
<gene>
    <name evidence="3" type="ORF">GCM10009810_33940</name>
</gene>
<reference evidence="3 4" key="1">
    <citation type="journal article" date="2019" name="Int. J. Syst. Evol. Microbiol.">
        <title>The Global Catalogue of Microorganisms (GCM) 10K type strain sequencing project: providing services to taxonomists for standard genome sequencing and annotation.</title>
        <authorList>
            <consortium name="The Broad Institute Genomics Platform"/>
            <consortium name="The Broad Institute Genome Sequencing Center for Infectious Disease"/>
            <person name="Wu L."/>
            <person name="Ma J."/>
        </authorList>
    </citation>
    <scope>NUCLEOTIDE SEQUENCE [LARGE SCALE GENOMIC DNA]</scope>
    <source>
        <strain evidence="3 4">JCM 15591</strain>
    </source>
</reference>
<keyword evidence="4" id="KW-1185">Reference proteome</keyword>
<dbReference type="PROSITE" id="PS51257">
    <property type="entry name" value="PROKAR_LIPOPROTEIN"/>
    <property type="match status" value="1"/>
</dbReference>
<organism evidence="3 4">
    <name type="scientific">Nostocoides vanveenii</name>
    <dbReference type="NCBI Taxonomy" id="330835"/>
    <lineage>
        <taxon>Bacteria</taxon>
        <taxon>Bacillati</taxon>
        <taxon>Actinomycetota</taxon>
        <taxon>Actinomycetes</taxon>
        <taxon>Micrococcales</taxon>
        <taxon>Intrasporangiaceae</taxon>
        <taxon>Nostocoides</taxon>
    </lineage>
</organism>
<evidence type="ECO:0000313" key="4">
    <source>
        <dbReference type="Proteomes" id="UP001501475"/>
    </source>
</evidence>
<evidence type="ECO:0008006" key="5">
    <source>
        <dbReference type="Google" id="ProtNLM"/>
    </source>
</evidence>
<name>A0ABN2L3V1_9MICO</name>
<feature type="chain" id="PRO_5047080693" description="Lipoprotein" evidence="2">
    <location>
        <begin position="24"/>
        <end position="165"/>
    </location>
</feature>
<comment type="caution">
    <text evidence="3">The sequence shown here is derived from an EMBL/GenBank/DDBJ whole genome shotgun (WGS) entry which is preliminary data.</text>
</comment>
<feature type="compositionally biased region" description="Low complexity" evidence="1">
    <location>
        <begin position="23"/>
        <end position="58"/>
    </location>
</feature>
<dbReference type="EMBL" id="BAAAPN010000101">
    <property type="protein sequence ID" value="GAA1774114.1"/>
    <property type="molecule type" value="Genomic_DNA"/>
</dbReference>
<feature type="region of interest" description="Disordered" evidence="1">
    <location>
        <begin position="23"/>
        <end position="74"/>
    </location>
</feature>
<evidence type="ECO:0000313" key="3">
    <source>
        <dbReference type="EMBL" id="GAA1774114.1"/>
    </source>
</evidence>
<keyword evidence="2" id="KW-0732">Signal</keyword>
<dbReference type="Proteomes" id="UP001501475">
    <property type="component" value="Unassembled WGS sequence"/>
</dbReference>
<evidence type="ECO:0000256" key="1">
    <source>
        <dbReference type="SAM" id="MobiDB-lite"/>
    </source>
</evidence>
<protein>
    <recommendedName>
        <fullName evidence="5">Lipoprotein</fullName>
    </recommendedName>
</protein>
<feature type="signal peptide" evidence="2">
    <location>
        <begin position="1"/>
        <end position="23"/>
    </location>
</feature>
<proteinExistence type="predicted"/>
<accession>A0ABN2L3V1</accession>